<proteinExistence type="predicted"/>
<dbReference type="AlphaFoldDB" id="A0A3B1CWZ4"/>
<name>A0A3B1CWZ4_9ZZZZ</name>
<feature type="non-terminal residue" evidence="1">
    <location>
        <position position="114"/>
    </location>
</feature>
<gene>
    <name evidence="1" type="ORF">MNBD_NITROSPINAE02-510</name>
</gene>
<evidence type="ECO:0000313" key="1">
    <source>
        <dbReference type="EMBL" id="VAX21137.1"/>
    </source>
</evidence>
<organism evidence="1">
    <name type="scientific">hydrothermal vent metagenome</name>
    <dbReference type="NCBI Taxonomy" id="652676"/>
    <lineage>
        <taxon>unclassified sequences</taxon>
        <taxon>metagenomes</taxon>
        <taxon>ecological metagenomes</taxon>
    </lineage>
</organism>
<accession>A0A3B1CWZ4</accession>
<reference evidence="1" key="1">
    <citation type="submission" date="2018-06" db="EMBL/GenBank/DDBJ databases">
        <authorList>
            <person name="Zhirakovskaya E."/>
        </authorList>
    </citation>
    <scope>NUCLEOTIDE SEQUENCE</scope>
</reference>
<sequence length="114" mass="12696">MAYPTFASATYTFTPAKWPLLKEGGFMFKRYEASAVTAGGKFIRQSSPIVEKILTIAYRLMPTTDRDAFATPGGAGFFYLVAGERFEYRHTDGSVYQARFLSKEVISSPQGSDR</sequence>
<protein>
    <submittedName>
        <fullName evidence="1">Uncharacterized protein</fullName>
    </submittedName>
</protein>
<dbReference type="EMBL" id="UOGE01000063">
    <property type="protein sequence ID" value="VAX21137.1"/>
    <property type="molecule type" value="Genomic_DNA"/>
</dbReference>